<proteinExistence type="predicted"/>
<dbReference type="EMBL" id="FMJD01000007">
    <property type="protein sequence ID" value="SCM75597.1"/>
    <property type="molecule type" value="Genomic_DNA"/>
</dbReference>
<gene>
    <name evidence="1" type="ORF">KL86PLE_30044</name>
</gene>
<dbReference type="AlphaFoldDB" id="A0A212LDM6"/>
<reference evidence="1" key="1">
    <citation type="submission" date="2016-08" db="EMBL/GenBank/DDBJ databases">
        <authorList>
            <person name="Seilhamer J.J."/>
        </authorList>
    </citation>
    <scope>NUCLEOTIDE SEQUENCE</scope>
    <source>
        <strain evidence="1">86</strain>
    </source>
</reference>
<name>A0A212LDM6_9HYPH</name>
<sequence>MRHGRTMEASRRVGTAAGRIRVVSYVKIRNILSRLGIRGAVRRELIGKFFRSACFSGPLRC</sequence>
<accession>A0A212LDM6</accession>
<evidence type="ECO:0000313" key="1">
    <source>
        <dbReference type="EMBL" id="SCM75597.1"/>
    </source>
</evidence>
<protein>
    <submittedName>
        <fullName evidence="1">Uncharacterized protein</fullName>
    </submittedName>
</protein>
<organism evidence="1">
    <name type="scientific">uncultured Pleomorphomonas sp</name>
    <dbReference type="NCBI Taxonomy" id="442121"/>
    <lineage>
        <taxon>Bacteria</taxon>
        <taxon>Pseudomonadati</taxon>
        <taxon>Pseudomonadota</taxon>
        <taxon>Alphaproteobacteria</taxon>
        <taxon>Hyphomicrobiales</taxon>
        <taxon>Pleomorphomonadaceae</taxon>
        <taxon>Pleomorphomonas</taxon>
        <taxon>environmental samples</taxon>
    </lineage>
</organism>